<evidence type="ECO:0000256" key="1">
    <source>
        <dbReference type="ARBA" id="ARBA00022679"/>
    </source>
</evidence>
<dbReference type="FunFam" id="3.40.50.2000:FF:000119">
    <property type="entry name" value="Glycosyl transferase group 1"/>
    <property type="match status" value="1"/>
</dbReference>
<evidence type="ECO:0000259" key="3">
    <source>
        <dbReference type="Pfam" id="PF13439"/>
    </source>
</evidence>
<feature type="domain" description="Glycosyltransferase subfamily 4-like N-terminal" evidence="3">
    <location>
        <begin position="16"/>
        <end position="173"/>
    </location>
</feature>
<dbReference type="GO" id="GO:0009103">
    <property type="term" value="P:lipopolysaccharide biosynthetic process"/>
    <property type="evidence" value="ECO:0007669"/>
    <property type="project" value="TreeGrafter"/>
</dbReference>
<dbReference type="PANTHER" id="PTHR46401:SF2">
    <property type="entry name" value="GLYCOSYLTRANSFERASE WBBK-RELATED"/>
    <property type="match status" value="1"/>
</dbReference>
<gene>
    <name evidence="4" type="ORF">COU22_01920</name>
</gene>
<accession>A0A2M6WCH9</accession>
<sequence>MQIGLDASRANNDQKSGVEWYAHHLTRQLMKIDSENQYFLYTDKPLEAALKPSVNNFKEAYLKWPLARFWTLGRLTLETVFKRPDVLFVPSHTFPLIGGKKNVITWHDVGYERYPETYTKWELKSLKQGARRAIKLADKIITVSNYTKKELTRIYKAKPEKIEVVYHGLNHSRYYPIPKESVKSYLQEINVSLPYFIYLGRLALRKNIVGLIRMYNRFREKVKQPHNLILVGSSSSWQSEIEAEIKLSPYKNEIKKLGWLPTEKLPILLSGARGAVFPSFYEGFCLPMIEAMACGCPVIASTSSSLPEISGGAAELIDAHDIENFAEAMKKITEDDEFRQSLVNKGLNRAGDFSWDKCAKQTLEVLNNL</sequence>
<protein>
    <recommendedName>
        <fullName evidence="6">Glycosyltransferase family 1 protein</fullName>
    </recommendedName>
</protein>
<name>A0A2M6WCH9_9BACT</name>
<feature type="domain" description="Glycosyl transferase family 1" evidence="2">
    <location>
        <begin position="190"/>
        <end position="346"/>
    </location>
</feature>
<evidence type="ECO:0008006" key="6">
    <source>
        <dbReference type="Google" id="ProtNLM"/>
    </source>
</evidence>
<dbReference type="Proteomes" id="UP000230543">
    <property type="component" value="Unassembled WGS sequence"/>
</dbReference>
<evidence type="ECO:0000313" key="5">
    <source>
        <dbReference type="Proteomes" id="UP000230543"/>
    </source>
</evidence>
<dbReference type="GO" id="GO:0016757">
    <property type="term" value="F:glycosyltransferase activity"/>
    <property type="evidence" value="ECO:0007669"/>
    <property type="project" value="InterPro"/>
</dbReference>
<dbReference type="EMBL" id="PFBO01000059">
    <property type="protein sequence ID" value="PIT90483.1"/>
    <property type="molecule type" value="Genomic_DNA"/>
</dbReference>
<dbReference type="SUPFAM" id="SSF53756">
    <property type="entry name" value="UDP-Glycosyltransferase/glycogen phosphorylase"/>
    <property type="match status" value="1"/>
</dbReference>
<organism evidence="4 5">
    <name type="scientific">Candidatus Komeilibacteria bacterium CG10_big_fil_rev_8_21_14_0_10_41_13</name>
    <dbReference type="NCBI Taxonomy" id="1974476"/>
    <lineage>
        <taxon>Bacteria</taxon>
        <taxon>Candidatus Komeiliibacteriota</taxon>
    </lineage>
</organism>
<reference evidence="5" key="1">
    <citation type="submission" date="2017-09" db="EMBL/GenBank/DDBJ databases">
        <title>Depth-based differentiation of microbial function through sediment-hosted aquifers and enrichment of novel symbionts in the deep terrestrial subsurface.</title>
        <authorList>
            <person name="Probst A.J."/>
            <person name="Ladd B."/>
            <person name="Jarett J.K."/>
            <person name="Geller-Mcgrath D.E."/>
            <person name="Sieber C.M.K."/>
            <person name="Emerson J.B."/>
            <person name="Anantharaman K."/>
            <person name="Thomas B.C."/>
            <person name="Malmstrom R."/>
            <person name="Stieglmeier M."/>
            <person name="Klingl A."/>
            <person name="Woyke T."/>
            <person name="Ryan C.M."/>
            <person name="Banfield J.F."/>
        </authorList>
    </citation>
    <scope>NUCLEOTIDE SEQUENCE [LARGE SCALE GENOMIC DNA]</scope>
</reference>
<evidence type="ECO:0000313" key="4">
    <source>
        <dbReference type="EMBL" id="PIT90483.1"/>
    </source>
</evidence>
<comment type="caution">
    <text evidence="4">The sequence shown here is derived from an EMBL/GenBank/DDBJ whole genome shotgun (WGS) entry which is preliminary data.</text>
</comment>
<dbReference type="AlphaFoldDB" id="A0A2M6WCH9"/>
<evidence type="ECO:0000259" key="2">
    <source>
        <dbReference type="Pfam" id="PF00534"/>
    </source>
</evidence>
<dbReference type="Gene3D" id="3.40.50.2000">
    <property type="entry name" value="Glycogen Phosphorylase B"/>
    <property type="match status" value="2"/>
</dbReference>
<dbReference type="CDD" id="cd03809">
    <property type="entry name" value="GT4_MtfB-like"/>
    <property type="match status" value="1"/>
</dbReference>
<keyword evidence="1" id="KW-0808">Transferase</keyword>
<dbReference type="PANTHER" id="PTHR46401">
    <property type="entry name" value="GLYCOSYLTRANSFERASE WBBK-RELATED"/>
    <property type="match status" value="1"/>
</dbReference>
<dbReference type="InterPro" id="IPR028098">
    <property type="entry name" value="Glyco_trans_4-like_N"/>
</dbReference>
<proteinExistence type="predicted"/>
<dbReference type="InterPro" id="IPR001296">
    <property type="entry name" value="Glyco_trans_1"/>
</dbReference>
<dbReference type="Pfam" id="PF13439">
    <property type="entry name" value="Glyco_transf_4"/>
    <property type="match status" value="1"/>
</dbReference>
<dbReference type="Pfam" id="PF00534">
    <property type="entry name" value="Glycos_transf_1"/>
    <property type="match status" value="1"/>
</dbReference>